<dbReference type="EMBL" id="JAZAVJ010000465">
    <property type="protein sequence ID" value="KAK7397630.1"/>
    <property type="molecule type" value="Genomic_DNA"/>
</dbReference>
<dbReference type="Proteomes" id="UP001498476">
    <property type="component" value="Unassembled WGS sequence"/>
</dbReference>
<accession>A0ABR1GHD3</accession>
<feature type="compositionally biased region" description="Polar residues" evidence="1">
    <location>
        <begin position="585"/>
        <end position="600"/>
    </location>
</feature>
<reference evidence="2 3" key="1">
    <citation type="journal article" date="2025" name="Microbiol. Resour. Announc.">
        <title>Draft genome sequences for Neonectria magnoliae and Neonectria punicea, canker pathogens of Liriodendron tulipifera and Acer saccharum in West Virginia.</title>
        <authorList>
            <person name="Petronek H.M."/>
            <person name="Kasson M.T."/>
            <person name="Metheny A.M."/>
            <person name="Stauder C.M."/>
            <person name="Lovett B."/>
            <person name="Lynch S.C."/>
            <person name="Garnas J.R."/>
            <person name="Kasson L.R."/>
            <person name="Stajich J.E."/>
        </authorList>
    </citation>
    <scope>NUCLEOTIDE SEQUENCE [LARGE SCALE GENOMIC DNA]</scope>
    <source>
        <strain evidence="2 3">NRRL 64653</strain>
    </source>
</reference>
<feature type="region of interest" description="Disordered" evidence="1">
    <location>
        <begin position="474"/>
        <end position="600"/>
    </location>
</feature>
<organism evidence="2 3">
    <name type="scientific">Neonectria punicea</name>
    <dbReference type="NCBI Taxonomy" id="979145"/>
    <lineage>
        <taxon>Eukaryota</taxon>
        <taxon>Fungi</taxon>
        <taxon>Dikarya</taxon>
        <taxon>Ascomycota</taxon>
        <taxon>Pezizomycotina</taxon>
        <taxon>Sordariomycetes</taxon>
        <taxon>Hypocreomycetidae</taxon>
        <taxon>Hypocreales</taxon>
        <taxon>Nectriaceae</taxon>
        <taxon>Neonectria</taxon>
    </lineage>
</organism>
<gene>
    <name evidence="2" type="ORF">QQX98_012997</name>
</gene>
<evidence type="ECO:0000256" key="1">
    <source>
        <dbReference type="SAM" id="MobiDB-lite"/>
    </source>
</evidence>
<feature type="compositionally biased region" description="Polar residues" evidence="1">
    <location>
        <begin position="553"/>
        <end position="572"/>
    </location>
</feature>
<protein>
    <submittedName>
        <fullName evidence="2">Uncharacterized protein</fullName>
    </submittedName>
</protein>
<feature type="region of interest" description="Disordered" evidence="1">
    <location>
        <begin position="91"/>
        <end position="121"/>
    </location>
</feature>
<sequence>MASPEPTSATLTVGDIAAFADTELAEFMKKHRRPNGDFDLPVDGWDQLSKDERDQLAERLKAQERALARSPTSCSRPLDLDALDARLRDVADGDNSLSTQDPPRLRARRRTETPPDWGPIRRKNETRAYYDLINDGSRPLYPIDRLEQVFQSPDNYREMIDPWRDRLRLELWQSFLNRQGPWPEPWELFQRQLARWQDFRRWQNNNRDIEDDGDGGFLSYVERTKAEMKLAMRQDAYVEWLAKKEADASSFKEVWAFVEIGRIEQQNRCAERGCDGFLQYAEAVKRRLAQHNFTRPFHLHEDPKQQDKLTTWIEYLNFEYWWLDRHTRVIERLKTAHDKAWQELVDLKVLRPNETQESVRTDAFVMERQVEEDQAREAVKRAKSEAGRVYQITQEDPQRLRIPKAKRISMLAVATINLNAAKGRLKSIKERNDRIEDFILDTHDYVGAKKDTARQDMLVQWVLEQVPLIEAEMTQTEAREAGSNVTNRMKRRLNTDEDDPEKPAPKRQMLDQQERSHPASGPASNSVILPEAREAHPRSSSMTDQYEGKFSQIKRSTTSGRPRWSGNASPATPQGLRRSARIAARQNSPGTALATDTSRP</sequence>
<name>A0ABR1GHD3_9HYPO</name>
<comment type="caution">
    <text evidence="2">The sequence shown here is derived from an EMBL/GenBank/DDBJ whole genome shotgun (WGS) entry which is preliminary data.</text>
</comment>
<evidence type="ECO:0000313" key="2">
    <source>
        <dbReference type="EMBL" id="KAK7397630.1"/>
    </source>
</evidence>
<evidence type="ECO:0000313" key="3">
    <source>
        <dbReference type="Proteomes" id="UP001498476"/>
    </source>
</evidence>
<keyword evidence="3" id="KW-1185">Reference proteome</keyword>
<proteinExistence type="predicted"/>
<feature type="compositionally biased region" description="Basic and acidic residues" evidence="1">
    <location>
        <begin position="501"/>
        <end position="517"/>
    </location>
</feature>